<proteinExistence type="predicted"/>
<feature type="region of interest" description="Disordered" evidence="1">
    <location>
        <begin position="23"/>
        <end position="50"/>
    </location>
</feature>
<dbReference type="Proteomes" id="UP001176941">
    <property type="component" value="Chromosome 1"/>
</dbReference>
<dbReference type="EMBL" id="OX459937">
    <property type="protein sequence ID" value="CAI9151123.1"/>
    <property type="molecule type" value="Genomic_DNA"/>
</dbReference>
<evidence type="ECO:0000313" key="3">
    <source>
        <dbReference type="Proteomes" id="UP001176941"/>
    </source>
</evidence>
<gene>
    <name evidence="2" type="ORF">MRATA1EN1_LOCUS85</name>
</gene>
<accession>A0ABN8XQ48</accession>
<organism evidence="2 3">
    <name type="scientific">Rangifer tarandus platyrhynchus</name>
    <name type="common">Svalbard reindeer</name>
    <dbReference type="NCBI Taxonomy" id="3082113"/>
    <lineage>
        <taxon>Eukaryota</taxon>
        <taxon>Metazoa</taxon>
        <taxon>Chordata</taxon>
        <taxon>Craniata</taxon>
        <taxon>Vertebrata</taxon>
        <taxon>Euteleostomi</taxon>
        <taxon>Mammalia</taxon>
        <taxon>Eutheria</taxon>
        <taxon>Laurasiatheria</taxon>
        <taxon>Artiodactyla</taxon>
        <taxon>Ruminantia</taxon>
        <taxon>Pecora</taxon>
        <taxon>Cervidae</taxon>
        <taxon>Odocoileinae</taxon>
        <taxon>Rangifer</taxon>
    </lineage>
</organism>
<sequence length="69" mass="7391">MRKLQAAPRKRLNFLKTCQPQACQGSREGGGWVPRAPAPHPARQAPGPASTCTSLLAKRCHDSAAEVIN</sequence>
<name>A0ABN8XQ48_RANTA</name>
<evidence type="ECO:0000313" key="2">
    <source>
        <dbReference type="EMBL" id="CAI9151123.1"/>
    </source>
</evidence>
<protein>
    <submittedName>
        <fullName evidence="2">Uncharacterized protein</fullName>
    </submittedName>
</protein>
<evidence type="ECO:0000256" key="1">
    <source>
        <dbReference type="SAM" id="MobiDB-lite"/>
    </source>
</evidence>
<keyword evidence="3" id="KW-1185">Reference proteome</keyword>
<reference evidence="2" key="1">
    <citation type="submission" date="2023-04" db="EMBL/GenBank/DDBJ databases">
        <authorList>
            <consortium name="ELIXIR-Norway"/>
        </authorList>
    </citation>
    <scope>NUCLEOTIDE SEQUENCE [LARGE SCALE GENOMIC DNA]</scope>
</reference>